<dbReference type="SUPFAM" id="SSF101960">
    <property type="entry name" value="Stabilizer of iron transporter SufD"/>
    <property type="match status" value="1"/>
</dbReference>
<evidence type="ECO:0000313" key="5">
    <source>
        <dbReference type="Proteomes" id="UP000741360"/>
    </source>
</evidence>
<feature type="domain" description="SUF system FeS cluster assembly SufBD core" evidence="2">
    <location>
        <begin position="186"/>
        <end position="412"/>
    </location>
</feature>
<evidence type="ECO:0000313" key="4">
    <source>
        <dbReference type="EMBL" id="MBI3015803.1"/>
    </source>
</evidence>
<dbReference type="AlphaFoldDB" id="A0A932M194"/>
<dbReference type="Pfam" id="PF19295">
    <property type="entry name" value="SufBD_N"/>
    <property type="match status" value="1"/>
</dbReference>
<dbReference type="Pfam" id="PF01458">
    <property type="entry name" value="SUFBD_core"/>
    <property type="match status" value="1"/>
</dbReference>
<dbReference type="GO" id="GO:0016226">
    <property type="term" value="P:iron-sulfur cluster assembly"/>
    <property type="evidence" value="ECO:0007669"/>
    <property type="project" value="InterPro"/>
</dbReference>
<name>A0A932M194_UNCTE</name>
<dbReference type="InterPro" id="IPR000825">
    <property type="entry name" value="SUF_FeS_clus_asmbl_SufBD_core"/>
</dbReference>
<gene>
    <name evidence="4" type="primary">sufD</name>
    <name evidence="4" type="ORF">HYY65_12280</name>
</gene>
<dbReference type="InterPro" id="IPR045595">
    <property type="entry name" value="SufBD_N"/>
</dbReference>
<sequence length="447" mass="49361">MTVVTQQIDSYLESFARFENSAPGSGQGWARSIRQAAITRFSELGFPTIRDEDWRFTSVAPIAQADFKLARDGRFALSSREIGQFTFPGLACSQLVFVNGRYSPELSSLGLLPNGVTVGSLAWFLDNDPDLAEPHLARYADYQQDAFAALNTAFMEDGAFVHIPRGTVLPEPIHLLYISTAAGAPLITHPRNLILADEDSQATIVEDYVSLGSGVHFSNSVTEAVLGQNSVLSHYRLERESKEAFNISTLRFQQGRSSSLASHSVLLGGALMRNNIHPALAGEGCDCLINGLFMATGRQHMDNYMKVEHAGPHCNSRQFYHGILDGRSRGVFHGRIIVHKDAQKTDAKQTNRNLLLSENAQIDTKPQLEIYADDVKCTHGATIGQIDEDAIFYLRSRGIAEESARALLLFAFAGECLQRMKIEPIRKHLEALVTQWSPLGKLLEEAR</sequence>
<organism evidence="4 5">
    <name type="scientific">Tectimicrobiota bacterium</name>
    <dbReference type="NCBI Taxonomy" id="2528274"/>
    <lineage>
        <taxon>Bacteria</taxon>
        <taxon>Pseudomonadati</taxon>
        <taxon>Nitrospinota/Tectimicrobiota group</taxon>
        <taxon>Candidatus Tectimicrobiota</taxon>
    </lineage>
</organism>
<dbReference type="InterPro" id="IPR037284">
    <property type="entry name" value="SUF_FeS_clus_asmbl_SufBD_sf"/>
</dbReference>
<feature type="domain" description="SUF system FeS cluster assembly SufBD N-terminal" evidence="3">
    <location>
        <begin position="10"/>
        <end position="174"/>
    </location>
</feature>
<dbReference type="Proteomes" id="UP000741360">
    <property type="component" value="Unassembled WGS sequence"/>
</dbReference>
<protein>
    <submittedName>
        <fullName evidence="4">Fe-S cluster assembly protein SufD</fullName>
    </submittedName>
</protein>
<reference evidence="4" key="1">
    <citation type="submission" date="2020-07" db="EMBL/GenBank/DDBJ databases">
        <title>Huge and variable diversity of episymbiotic CPR bacteria and DPANN archaea in groundwater ecosystems.</title>
        <authorList>
            <person name="He C.Y."/>
            <person name="Keren R."/>
            <person name="Whittaker M."/>
            <person name="Farag I.F."/>
            <person name="Doudna J."/>
            <person name="Cate J.H.D."/>
            <person name="Banfield J.F."/>
        </authorList>
    </citation>
    <scope>NUCLEOTIDE SEQUENCE</scope>
    <source>
        <strain evidence="4">NC_groundwater_717_Ag_S-0.2um_59_8</strain>
    </source>
</reference>
<evidence type="ECO:0000256" key="1">
    <source>
        <dbReference type="ARBA" id="ARBA00043967"/>
    </source>
</evidence>
<dbReference type="EMBL" id="JACPSX010000236">
    <property type="protein sequence ID" value="MBI3015803.1"/>
    <property type="molecule type" value="Genomic_DNA"/>
</dbReference>
<dbReference type="NCBIfam" id="TIGR01981">
    <property type="entry name" value="sufD"/>
    <property type="match status" value="1"/>
</dbReference>
<accession>A0A932M194</accession>
<comment type="similarity">
    <text evidence="1">Belongs to the iron-sulfur cluster assembly SufBD family.</text>
</comment>
<evidence type="ECO:0000259" key="3">
    <source>
        <dbReference type="Pfam" id="PF19295"/>
    </source>
</evidence>
<dbReference type="InterPro" id="IPR055346">
    <property type="entry name" value="Fe-S_cluster_assembly_SufBD"/>
</dbReference>
<dbReference type="PANTHER" id="PTHR43575">
    <property type="entry name" value="PROTEIN ABCI7, CHLOROPLASTIC"/>
    <property type="match status" value="1"/>
</dbReference>
<comment type="caution">
    <text evidence="4">The sequence shown here is derived from an EMBL/GenBank/DDBJ whole genome shotgun (WGS) entry which is preliminary data.</text>
</comment>
<proteinExistence type="inferred from homology"/>
<dbReference type="InterPro" id="IPR011542">
    <property type="entry name" value="SUF_FeS_clus_asmbl_SufD"/>
</dbReference>
<evidence type="ECO:0000259" key="2">
    <source>
        <dbReference type="Pfam" id="PF01458"/>
    </source>
</evidence>
<dbReference type="PANTHER" id="PTHR43575:SF1">
    <property type="entry name" value="PROTEIN ABCI7, CHLOROPLASTIC"/>
    <property type="match status" value="1"/>
</dbReference>